<protein>
    <submittedName>
        <fullName evidence="2">Uncharacterized protein</fullName>
    </submittedName>
</protein>
<feature type="compositionally biased region" description="Basic and acidic residues" evidence="1">
    <location>
        <begin position="311"/>
        <end position="322"/>
    </location>
</feature>
<reference evidence="2 3" key="1">
    <citation type="submission" date="2023-02" db="EMBL/GenBank/DDBJ databases">
        <title>LHISI_Scaffold_Assembly.</title>
        <authorList>
            <person name="Stuart O.P."/>
            <person name="Cleave R."/>
            <person name="Magrath M.J.L."/>
            <person name="Mikheyev A.S."/>
        </authorList>
    </citation>
    <scope>NUCLEOTIDE SEQUENCE [LARGE SCALE GENOMIC DNA]</scope>
    <source>
        <strain evidence="2">Daus_M_001</strain>
        <tissue evidence="2">Leg muscle</tissue>
    </source>
</reference>
<accession>A0ABQ9H6T3</accession>
<sequence length="455" mass="49958">MRQPLVQHNPPQQNINTRSTVDHGVNMSTDEPEGVTLDRRVTTSKKPPMTFRLSGAGIGGRRKREITEKTRRQTASSGTIPTCENPVTRPGIEPVRLWWEARVLIAQPPWPRIQQHRHSSYVIRRQTVNTCQEVIQPIKRVTDNLKLADALAEVCNEIPATVTDNLKLADALAEVCNEIPATVTDNLKLADALAEVCNEIPATVTDNLKLADALAEVCNEIPATVTDNLKLADALAEVCNEIPATVTDNLKLADALAETPTQWLLVGLWSPGPRVEFVSTGSALVLRRLPRPSDLHTTQHTSREYGAAPECKGERKRDVPEKTRRRAASSDTIPTCGNTSGDPARNRTLLAFVEVYSLSTTPPRPLLYTEALSTRNGVPRAARGPWVGRPCRRDTEGPISRANQDDILAGAVSRAITGKMDVKHVYAEVDFAIGSQFIRHVLDDSETISDLQGNE</sequence>
<dbReference type="Proteomes" id="UP001159363">
    <property type="component" value="Chromosome 6"/>
</dbReference>
<evidence type="ECO:0000313" key="3">
    <source>
        <dbReference type="Proteomes" id="UP001159363"/>
    </source>
</evidence>
<organism evidence="2 3">
    <name type="scientific">Dryococelus australis</name>
    <dbReference type="NCBI Taxonomy" id="614101"/>
    <lineage>
        <taxon>Eukaryota</taxon>
        <taxon>Metazoa</taxon>
        <taxon>Ecdysozoa</taxon>
        <taxon>Arthropoda</taxon>
        <taxon>Hexapoda</taxon>
        <taxon>Insecta</taxon>
        <taxon>Pterygota</taxon>
        <taxon>Neoptera</taxon>
        <taxon>Polyneoptera</taxon>
        <taxon>Phasmatodea</taxon>
        <taxon>Verophasmatodea</taxon>
        <taxon>Anareolatae</taxon>
        <taxon>Phasmatidae</taxon>
        <taxon>Eurycanthinae</taxon>
        <taxon>Dryococelus</taxon>
    </lineage>
</organism>
<evidence type="ECO:0000256" key="1">
    <source>
        <dbReference type="SAM" id="MobiDB-lite"/>
    </source>
</evidence>
<evidence type="ECO:0000313" key="2">
    <source>
        <dbReference type="EMBL" id="KAJ8880008.1"/>
    </source>
</evidence>
<feature type="compositionally biased region" description="Polar residues" evidence="1">
    <location>
        <begin position="9"/>
        <end position="19"/>
    </location>
</feature>
<name>A0ABQ9H6T3_9NEOP</name>
<proteinExistence type="predicted"/>
<feature type="region of interest" description="Disordered" evidence="1">
    <location>
        <begin position="1"/>
        <end position="35"/>
    </location>
</feature>
<feature type="region of interest" description="Disordered" evidence="1">
    <location>
        <begin position="56"/>
        <end position="87"/>
    </location>
</feature>
<comment type="caution">
    <text evidence="2">The sequence shown here is derived from an EMBL/GenBank/DDBJ whole genome shotgun (WGS) entry which is preliminary data.</text>
</comment>
<keyword evidence="3" id="KW-1185">Reference proteome</keyword>
<dbReference type="EMBL" id="JARBHB010000007">
    <property type="protein sequence ID" value="KAJ8880008.1"/>
    <property type="molecule type" value="Genomic_DNA"/>
</dbReference>
<dbReference type="SUPFAM" id="SSF58104">
    <property type="entry name" value="Methyl-accepting chemotaxis protein (MCP) signaling domain"/>
    <property type="match status" value="1"/>
</dbReference>
<feature type="compositionally biased region" description="Polar residues" evidence="1">
    <location>
        <begin position="73"/>
        <end position="82"/>
    </location>
</feature>
<gene>
    <name evidence="2" type="ORF">PR048_020630</name>
</gene>
<feature type="region of interest" description="Disordered" evidence="1">
    <location>
        <begin position="294"/>
        <end position="341"/>
    </location>
</feature>
<feature type="compositionally biased region" description="Polar residues" evidence="1">
    <location>
        <begin position="329"/>
        <end position="341"/>
    </location>
</feature>